<feature type="transmembrane region" description="Helical" evidence="6">
    <location>
        <begin position="141"/>
        <end position="160"/>
    </location>
</feature>
<keyword evidence="3 6" id="KW-0812">Transmembrane</keyword>
<keyword evidence="5 6" id="KW-0472">Membrane</keyword>
<feature type="transmembrane region" description="Helical" evidence="6">
    <location>
        <begin position="88"/>
        <end position="108"/>
    </location>
</feature>
<keyword evidence="4 6" id="KW-1133">Transmembrane helix</keyword>
<feature type="transmembrane region" description="Helical" evidence="6">
    <location>
        <begin position="278"/>
        <end position="295"/>
    </location>
</feature>
<feature type="transmembrane region" description="Helical" evidence="6">
    <location>
        <begin position="12"/>
        <end position="37"/>
    </location>
</feature>
<evidence type="ECO:0000256" key="4">
    <source>
        <dbReference type="ARBA" id="ARBA00022989"/>
    </source>
</evidence>
<dbReference type="EMBL" id="FMKA01000024">
    <property type="protein sequence ID" value="SCP98706.1"/>
    <property type="molecule type" value="Genomic_DNA"/>
</dbReference>
<evidence type="ECO:0000313" key="7">
    <source>
        <dbReference type="EMBL" id="SCP98706.1"/>
    </source>
</evidence>
<accession>A0A1D3TWR6</accession>
<gene>
    <name evidence="7" type="ORF">SAMN05421730_102444</name>
</gene>
<dbReference type="PANTHER" id="PTHR32196">
    <property type="entry name" value="ABC TRANSPORTER PERMEASE PROTEIN YPHD-RELATED-RELATED"/>
    <property type="match status" value="1"/>
</dbReference>
<dbReference type="OrthoDB" id="9778389at2"/>
<sequence>MSYFVSLNPLNLLNALPGCIAQGLIWGIMALGVYVTFRLLDFADLTVDGSFATGGAITVMLTLSGLPIPVALLIAVIAGMAAGTVTGLLHTALGIPPILAGILTQIALYSVNLHIMGMAANQAISVQKYDLLISLMNVSKAILVGSLFAAILIAVLYWYFGTEQGSSIRATGCNQAMSKANGININFTKVLALALSNGIVCLGGGLMAQYQGFADINMGRGSIVIGLAAVIIGEVFGDALLRKHMNFAFRLIFVVLGGVIYYIVVGIVLWLKLNSNDLKLFTAIIVAVFLAVPYLQSRRKSSFARTAKASAAALKALNNKEVQ</sequence>
<dbReference type="RefSeq" id="WP_091235819.1">
    <property type="nucleotide sequence ID" value="NZ_FMKA01000024.1"/>
</dbReference>
<evidence type="ECO:0000256" key="1">
    <source>
        <dbReference type="ARBA" id="ARBA00004651"/>
    </source>
</evidence>
<keyword evidence="2" id="KW-1003">Cell membrane</keyword>
<feature type="transmembrane region" description="Helical" evidence="6">
    <location>
        <begin position="248"/>
        <end position="272"/>
    </location>
</feature>
<proteinExistence type="predicted"/>
<evidence type="ECO:0000256" key="3">
    <source>
        <dbReference type="ARBA" id="ARBA00022692"/>
    </source>
</evidence>
<dbReference type="CDD" id="cd06574">
    <property type="entry name" value="TM_PBP1_branched-chain-AA_like"/>
    <property type="match status" value="1"/>
</dbReference>
<evidence type="ECO:0000256" key="6">
    <source>
        <dbReference type="SAM" id="Phobius"/>
    </source>
</evidence>
<dbReference type="Pfam" id="PF02653">
    <property type="entry name" value="BPD_transp_2"/>
    <property type="match status" value="1"/>
</dbReference>
<keyword evidence="8" id="KW-1185">Reference proteome</keyword>
<evidence type="ECO:0000256" key="5">
    <source>
        <dbReference type="ARBA" id="ARBA00023136"/>
    </source>
</evidence>
<feature type="transmembrane region" description="Helical" evidence="6">
    <location>
        <begin position="222"/>
        <end position="241"/>
    </location>
</feature>
<name>A0A1D3TWR6_9FIRM</name>
<evidence type="ECO:0000256" key="2">
    <source>
        <dbReference type="ARBA" id="ARBA00022475"/>
    </source>
</evidence>
<dbReference type="Proteomes" id="UP000199315">
    <property type="component" value="Unassembled WGS sequence"/>
</dbReference>
<protein>
    <submittedName>
        <fullName evidence="7">Putative ABC transport system permease protein</fullName>
    </submittedName>
</protein>
<dbReference type="GO" id="GO:0005886">
    <property type="term" value="C:plasma membrane"/>
    <property type="evidence" value="ECO:0007669"/>
    <property type="project" value="UniProtKB-SubCell"/>
</dbReference>
<dbReference type="PANTHER" id="PTHR32196:SF69">
    <property type="entry name" value="BRANCHED-CHAIN AMINO ACID TRANSPORT SYSTEM, PERMEASE PROTEIN"/>
    <property type="match status" value="1"/>
</dbReference>
<comment type="subcellular location">
    <subcellularLocation>
        <location evidence="1">Cell membrane</location>
        <topology evidence="1">Multi-pass membrane protein</topology>
    </subcellularLocation>
</comment>
<dbReference type="GO" id="GO:0022857">
    <property type="term" value="F:transmembrane transporter activity"/>
    <property type="evidence" value="ECO:0007669"/>
    <property type="project" value="InterPro"/>
</dbReference>
<dbReference type="STRING" id="1619234.SAMN05421730_102444"/>
<dbReference type="AlphaFoldDB" id="A0A1D3TWR6"/>
<feature type="transmembrane region" description="Helical" evidence="6">
    <location>
        <begin position="190"/>
        <end position="210"/>
    </location>
</feature>
<feature type="transmembrane region" description="Helical" evidence="6">
    <location>
        <begin position="57"/>
        <end position="81"/>
    </location>
</feature>
<evidence type="ECO:0000313" key="8">
    <source>
        <dbReference type="Proteomes" id="UP000199315"/>
    </source>
</evidence>
<organism evidence="7 8">
    <name type="scientific">Anaerobium acetethylicum</name>
    <dbReference type="NCBI Taxonomy" id="1619234"/>
    <lineage>
        <taxon>Bacteria</taxon>
        <taxon>Bacillati</taxon>
        <taxon>Bacillota</taxon>
        <taxon>Clostridia</taxon>
        <taxon>Lachnospirales</taxon>
        <taxon>Lachnospiraceae</taxon>
        <taxon>Anaerobium</taxon>
    </lineage>
</organism>
<reference evidence="7 8" key="1">
    <citation type="submission" date="2016-09" db="EMBL/GenBank/DDBJ databases">
        <authorList>
            <person name="Capua I."/>
            <person name="De Benedictis P."/>
            <person name="Joannis T."/>
            <person name="Lombin L.H."/>
            <person name="Cattoli G."/>
        </authorList>
    </citation>
    <scope>NUCLEOTIDE SEQUENCE [LARGE SCALE GENOMIC DNA]</scope>
    <source>
        <strain evidence="7 8">GluBS11</strain>
    </source>
</reference>
<dbReference type="InterPro" id="IPR001851">
    <property type="entry name" value="ABC_transp_permease"/>
</dbReference>